<feature type="domain" description="Peptidase M16 C-terminal" evidence="2">
    <location>
        <begin position="207"/>
        <end position="323"/>
    </location>
</feature>
<dbReference type="GO" id="GO:0016485">
    <property type="term" value="P:protein processing"/>
    <property type="evidence" value="ECO:0007669"/>
    <property type="project" value="TreeGrafter"/>
</dbReference>
<gene>
    <name evidence="3" type="ORF">IAB06_01830</name>
</gene>
<reference evidence="3" key="2">
    <citation type="journal article" date="2021" name="PeerJ">
        <title>Extensive microbial diversity within the chicken gut microbiome revealed by metagenomics and culture.</title>
        <authorList>
            <person name="Gilroy R."/>
            <person name="Ravi A."/>
            <person name="Getino M."/>
            <person name="Pursley I."/>
            <person name="Horton D.L."/>
            <person name="Alikhan N.F."/>
            <person name="Baker D."/>
            <person name="Gharbi K."/>
            <person name="Hall N."/>
            <person name="Watson M."/>
            <person name="Adriaenssens E.M."/>
            <person name="Foster-Nyarko E."/>
            <person name="Jarju S."/>
            <person name="Secka A."/>
            <person name="Antonio M."/>
            <person name="Oren A."/>
            <person name="Chaudhuri R.R."/>
            <person name="La Ragione R."/>
            <person name="Hildebrand F."/>
            <person name="Pallen M.J."/>
        </authorList>
    </citation>
    <scope>NUCLEOTIDE SEQUENCE</scope>
    <source>
        <strain evidence="3">CHK160-1198</strain>
    </source>
</reference>
<feature type="domain" description="Peptidase M16 N-terminal" evidence="1">
    <location>
        <begin position="59"/>
        <end position="142"/>
    </location>
</feature>
<evidence type="ECO:0000259" key="1">
    <source>
        <dbReference type="Pfam" id="PF00675"/>
    </source>
</evidence>
<dbReference type="InterPro" id="IPR011765">
    <property type="entry name" value="Pept_M16_N"/>
</dbReference>
<dbReference type="GO" id="GO:0046872">
    <property type="term" value="F:metal ion binding"/>
    <property type="evidence" value="ECO:0007669"/>
    <property type="project" value="InterPro"/>
</dbReference>
<dbReference type="AlphaFoldDB" id="A0A9D1MP94"/>
<reference evidence="3" key="1">
    <citation type="submission" date="2020-10" db="EMBL/GenBank/DDBJ databases">
        <authorList>
            <person name="Gilroy R."/>
        </authorList>
    </citation>
    <scope>NUCLEOTIDE SEQUENCE</scope>
    <source>
        <strain evidence="3">CHK160-1198</strain>
    </source>
</reference>
<dbReference type="Pfam" id="PF00675">
    <property type="entry name" value="Peptidase_M16"/>
    <property type="match status" value="1"/>
</dbReference>
<dbReference type="Gene3D" id="3.30.830.10">
    <property type="entry name" value="Metalloenzyme, LuxS/M16 peptidase-like"/>
    <property type="match status" value="2"/>
</dbReference>
<dbReference type="Proteomes" id="UP000824099">
    <property type="component" value="Unassembled WGS sequence"/>
</dbReference>
<protein>
    <submittedName>
        <fullName evidence="3">Insulinase family protein</fullName>
    </submittedName>
</protein>
<evidence type="ECO:0000259" key="2">
    <source>
        <dbReference type="Pfam" id="PF05193"/>
    </source>
</evidence>
<dbReference type="PANTHER" id="PTHR43016:SF13">
    <property type="entry name" value="PRESEQUENCE PROTEASE, MITOCHONDRIAL"/>
    <property type="match status" value="1"/>
</dbReference>
<accession>A0A9D1MP94</accession>
<feature type="non-terminal residue" evidence="3">
    <location>
        <position position="323"/>
    </location>
</feature>
<dbReference type="SUPFAM" id="SSF63411">
    <property type="entry name" value="LuxS/MPP-like metallohydrolase"/>
    <property type="match status" value="2"/>
</dbReference>
<dbReference type="Pfam" id="PF05193">
    <property type="entry name" value="Peptidase_M16_C"/>
    <property type="match status" value="1"/>
</dbReference>
<comment type="caution">
    <text evidence="3">The sequence shown here is derived from an EMBL/GenBank/DDBJ whole genome shotgun (WGS) entry which is preliminary data.</text>
</comment>
<proteinExistence type="predicted"/>
<dbReference type="GO" id="GO:0004222">
    <property type="term" value="F:metalloendopeptidase activity"/>
    <property type="evidence" value="ECO:0007669"/>
    <property type="project" value="TreeGrafter"/>
</dbReference>
<evidence type="ECO:0000313" key="3">
    <source>
        <dbReference type="EMBL" id="HIU63768.1"/>
    </source>
</evidence>
<dbReference type="PANTHER" id="PTHR43016">
    <property type="entry name" value="PRESEQUENCE PROTEASE"/>
    <property type="match status" value="1"/>
</dbReference>
<evidence type="ECO:0000313" key="4">
    <source>
        <dbReference type="Proteomes" id="UP000824099"/>
    </source>
</evidence>
<dbReference type="InterPro" id="IPR011249">
    <property type="entry name" value="Metalloenz_LuxS/M16"/>
</dbReference>
<dbReference type="FunFam" id="3.30.830.10:FF:000034">
    <property type="entry name" value="presequence protease 1, chloroplastic/mitochondrial"/>
    <property type="match status" value="1"/>
</dbReference>
<sequence length="323" mass="36933">MKLVKNKDYSGFLVTRTIYIDEIQAEAIMLEHQQSGAKILYLGCEDDNKVFTIGFKTPPEDDAGTPHILEHSVLCGSRKYPLKEPFVELVKGSLNTFLNAMTYPDKTVYPLASRNNKDFHNLMDVYLDAVFYPNIHKNEYTLAQEGWHYAITSKDEPLVYNGVVYNEMKGVFSTADAVMDYEAMKALFPDNAYRFESGGLPEAIPTLTQEKFLEFHKKFYHPENAYIYLYGDLDIENTLKYLDQEYLSAFQKTGHAVQAITPQTPFHKTKELSVKYPVGEDEDTKNKTYLQMQIIVGNSTDVKTSMAMRLLETVLLEMNSSPL</sequence>
<dbReference type="EMBL" id="DVNI01000027">
    <property type="protein sequence ID" value="HIU63768.1"/>
    <property type="molecule type" value="Genomic_DNA"/>
</dbReference>
<name>A0A9D1MP94_9FIRM</name>
<organism evidence="3 4">
    <name type="scientific">Candidatus Avacidaminococcus intestinavium</name>
    <dbReference type="NCBI Taxonomy" id="2840684"/>
    <lineage>
        <taxon>Bacteria</taxon>
        <taxon>Bacillati</taxon>
        <taxon>Bacillota</taxon>
        <taxon>Negativicutes</taxon>
        <taxon>Acidaminococcales</taxon>
        <taxon>Acidaminococcaceae</taxon>
        <taxon>Acidaminococcaceae incertae sedis</taxon>
        <taxon>Candidatus Avacidaminococcus</taxon>
    </lineage>
</organism>
<dbReference type="InterPro" id="IPR007863">
    <property type="entry name" value="Peptidase_M16_C"/>
</dbReference>